<dbReference type="InterPro" id="IPR037401">
    <property type="entry name" value="SnoaL-like"/>
</dbReference>
<dbReference type="AlphaFoldDB" id="A0A2I7N5S1"/>
<dbReference type="Gene3D" id="3.10.450.50">
    <property type="match status" value="1"/>
</dbReference>
<accession>A0A2I7N5S1</accession>
<dbReference type="Pfam" id="PF12680">
    <property type="entry name" value="SnoaL_2"/>
    <property type="match status" value="1"/>
</dbReference>
<proteinExistence type="predicted"/>
<dbReference type="InterPro" id="IPR032710">
    <property type="entry name" value="NTF2-like_dom_sf"/>
</dbReference>
<gene>
    <name evidence="2" type="ORF">CUN60_05645</name>
</gene>
<sequence length="126" mass="14237">MELFIMGAMTIIDIATSFSTGKFNLTYDFIAPEAEWEIVGESLFSGREQIIANCEKVCSYFNTVTTNFKVANILVDGDKVVINGTAEFFKNDQLISFISACDFYQFSEQKQLVKITSYCITRNYLG</sequence>
<reference evidence="3" key="1">
    <citation type="submission" date="2017-11" db="EMBL/GenBank/DDBJ databases">
        <authorList>
            <person name="Chan K.G."/>
            <person name="Lee L.S."/>
        </authorList>
    </citation>
    <scope>NUCLEOTIDE SEQUENCE [LARGE SCALE GENOMIC DNA]</scope>
    <source>
        <strain evidence="3">DSM 100970</strain>
    </source>
</reference>
<feature type="domain" description="SnoaL-like" evidence="1">
    <location>
        <begin position="18"/>
        <end position="112"/>
    </location>
</feature>
<keyword evidence="3" id="KW-1185">Reference proteome</keyword>
<dbReference type="SUPFAM" id="SSF54427">
    <property type="entry name" value="NTF2-like"/>
    <property type="match status" value="1"/>
</dbReference>
<organism evidence="2 3">
    <name type="scientific">Aquella oligotrophica</name>
    <dbReference type="NCBI Taxonomy" id="2067065"/>
    <lineage>
        <taxon>Bacteria</taxon>
        <taxon>Pseudomonadati</taxon>
        <taxon>Pseudomonadota</taxon>
        <taxon>Betaproteobacteria</taxon>
        <taxon>Neisseriales</taxon>
        <taxon>Neisseriaceae</taxon>
        <taxon>Aquella</taxon>
    </lineage>
</organism>
<dbReference type="KEGG" id="nba:CUN60_05645"/>
<protein>
    <recommendedName>
        <fullName evidence="1">SnoaL-like domain-containing protein</fullName>
    </recommendedName>
</protein>
<evidence type="ECO:0000313" key="2">
    <source>
        <dbReference type="EMBL" id="AUR51798.1"/>
    </source>
</evidence>
<dbReference type="EMBL" id="CP024847">
    <property type="protein sequence ID" value="AUR51798.1"/>
    <property type="molecule type" value="Genomic_DNA"/>
</dbReference>
<evidence type="ECO:0000313" key="3">
    <source>
        <dbReference type="Proteomes" id="UP000236655"/>
    </source>
</evidence>
<evidence type="ECO:0000259" key="1">
    <source>
        <dbReference type="Pfam" id="PF12680"/>
    </source>
</evidence>
<dbReference type="Proteomes" id="UP000236655">
    <property type="component" value="Chromosome"/>
</dbReference>
<name>A0A2I7N5S1_9NEIS</name>